<feature type="transmembrane region" description="Helical" evidence="8">
    <location>
        <begin position="23"/>
        <end position="45"/>
    </location>
</feature>
<feature type="transmembrane region" description="Helical" evidence="8">
    <location>
        <begin position="322"/>
        <end position="341"/>
    </location>
</feature>
<feature type="transmembrane region" description="Helical" evidence="8">
    <location>
        <begin position="253"/>
        <end position="281"/>
    </location>
</feature>
<evidence type="ECO:0000256" key="6">
    <source>
        <dbReference type="ARBA" id="ARBA00022989"/>
    </source>
</evidence>
<keyword evidence="3" id="KW-0813">Transport</keyword>
<dbReference type="AlphaFoldDB" id="A0A1H2ZK24"/>
<feature type="transmembrane region" description="Helical" evidence="8">
    <location>
        <begin position="77"/>
        <end position="97"/>
    </location>
</feature>
<evidence type="ECO:0000256" key="7">
    <source>
        <dbReference type="ARBA" id="ARBA00023136"/>
    </source>
</evidence>
<dbReference type="EMBL" id="FNNG01000007">
    <property type="protein sequence ID" value="SDX17741.1"/>
    <property type="molecule type" value="Genomic_DNA"/>
</dbReference>
<evidence type="ECO:0000313" key="9">
    <source>
        <dbReference type="EMBL" id="SDX17741.1"/>
    </source>
</evidence>
<accession>A0A1H2ZK24</accession>
<proteinExistence type="inferred from homology"/>
<dbReference type="Proteomes" id="UP000198828">
    <property type="component" value="Unassembled WGS sequence"/>
</dbReference>
<keyword evidence="7 8" id="KW-0472">Membrane</keyword>
<keyword evidence="5 8" id="KW-0812">Transmembrane</keyword>
<evidence type="ECO:0000256" key="3">
    <source>
        <dbReference type="ARBA" id="ARBA00022448"/>
    </source>
</evidence>
<evidence type="ECO:0000256" key="4">
    <source>
        <dbReference type="ARBA" id="ARBA00022475"/>
    </source>
</evidence>
<dbReference type="Gene3D" id="1.10.3470.10">
    <property type="entry name" value="ABC transporter involved in vitamin B12 uptake, BtuC"/>
    <property type="match status" value="1"/>
</dbReference>
<comment type="subcellular location">
    <subcellularLocation>
        <location evidence="1">Cell membrane</location>
        <topology evidence="1">Multi-pass membrane protein</topology>
    </subcellularLocation>
</comment>
<dbReference type="CDD" id="cd06550">
    <property type="entry name" value="TM_ABC_iron-siderophores_like"/>
    <property type="match status" value="1"/>
</dbReference>
<dbReference type="PANTHER" id="PTHR30472">
    <property type="entry name" value="FERRIC ENTEROBACTIN TRANSPORT SYSTEM PERMEASE PROTEIN"/>
    <property type="match status" value="1"/>
</dbReference>
<protein>
    <submittedName>
        <fullName evidence="9">Iron complex transport system permease protein</fullName>
    </submittedName>
</protein>
<evidence type="ECO:0000256" key="8">
    <source>
        <dbReference type="SAM" id="Phobius"/>
    </source>
</evidence>
<dbReference type="GO" id="GO:0022857">
    <property type="term" value="F:transmembrane transporter activity"/>
    <property type="evidence" value="ECO:0007669"/>
    <property type="project" value="InterPro"/>
</dbReference>
<organism evidence="9 10">
    <name type="scientific">Tepidimicrobium xylanilyticum</name>
    <dbReference type="NCBI Taxonomy" id="1123352"/>
    <lineage>
        <taxon>Bacteria</taxon>
        <taxon>Bacillati</taxon>
        <taxon>Bacillota</taxon>
        <taxon>Tissierellia</taxon>
        <taxon>Tissierellales</taxon>
        <taxon>Tepidimicrobiaceae</taxon>
        <taxon>Tepidimicrobium</taxon>
    </lineage>
</organism>
<keyword evidence="4" id="KW-1003">Cell membrane</keyword>
<dbReference type="Pfam" id="PF01032">
    <property type="entry name" value="FecCD"/>
    <property type="match status" value="1"/>
</dbReference>
<gene>
    <name evidence="9" type="ORF">SAMN05660923_01864</name>
</gene>
<reference evidence="9 10" key="1">
    <citation type="submission" date="2016-10" db="EMBL/GenBank/DDBJ databases">
        <authorList>
            <person name="de Groot N.N."/>
        </authorList>
    </citation>
    <scope>NUCLEOTIDE SEQUENCE [LARGE SCALE GENOMIC DNA]</scope>
    <source>
        <strain evidence="9 10">DSM 23310</strain>
    </source>
</reference>
<feature type="transmembrane region" description="Helical" evidence="8">
    <location>
        <begin position="293"/>
        <end position="316"/>
    </location>
</feature>
<keyword evidence="10" id="KW-1185">Reference proteome</keyword>
<dbReference type="SUPFAM" id="SSF81345">
    <property type="entry name" value="ABC transporter involved in vitamin B12 uptake, BtuC"/>
    <property type="match status" value="1"/>
</dbReference>
<keyword evidence="6 8" id="KW-1133">Transmembrane helix</keyword>
<comment type="similarity">
    <text evidence="2">Belongs to the binding-protein-dependent transport system permease family. FecCD subfamily.</text>
</comment>
<dbReference type="PANTHER" id="PTHR30472:SF25">
    <property type="entry name" value="ABC TRANSPORTER PERMEASE PROTEIN MJ0876-RELATED"/>
    <property type="match status" value="1"/>
</dbReference>
<dbReference type="GO" id="GO:0005886">
    <property type="term" value="C:plasma membrane"/>
    <property type="evidence" value="ECO:0007669"/>
    <property type="project" value="UniProtKB-SubCell"/>
</dbReference>
<name>A0A1H2ZK24_9FIRM</name>
<sequence>MKAIDTLQKLSTQKFLIKNTKSYNFFVIALLAILLLFLIALSISIGSSSIPLSKVYSVLFKGDEITKEFQIIHYVRIPRTLAAILTGCALSLSGLILQTVLNNALAGPSIIGVNSGAGLFTTLIMALFPYYIALIPLAAFVGALIATLLVYSIAKKTGASRVTIVLSGVAVSSFIGAITDTILTLWPDTAIGRTSFLIGGLAGVTMDGIKLPGVLIFISFILTFILSYDMNILSLGDETAKSLGLKVSSYRFIFILLSSLLSGSAISFAGLLGFVGLIVPHAARFIIGYDNRLLVPVSALLGSLFTLFCDILARTLFAPYEVSVGIIMSFLGGPFFIYLLFKRKRRLIDD</sequence>
<dbReference type="InterPro" id="IPR037294">
    <property type="entry name" value="ABC_BtuC-like"/>
</dbReference>
<dbReference type="InterPro" id="IPR000522">
    <property type="entry name" value="ABC_transptr_permease_BtuC"/>
</dbReference>
<feature type="transmembrane region" description="Helical" evidence="8">
    <location>
        <begin position="190"/>
        <end position="206"/>
    </location>
</feature>
<feature type="transmembrane region" description="Helical" evidence="8">
    <location>
        <begin position="104"/>
        <end position="124"/>
    </location>
</feature>
<evidence type="ECO:0000256" key="5">
    <source>
        <dbReference type="ARBA" id="ARBA00022692"/>
    </source>
</evidence>
<feature type="transmembrane region" description="Helical" evidence="8">
    <location>
        <begin position="163"/>
        <end position="184"/>
    </location>
</feature>
<feature type="transmembrane region" description="Helical" evidence="8">
    <location>
        <begin position="213"/>
        <end position="233"/>
    </location>
</feature>
<evidence type="ECO:0000256" key="2">
    <source>
        <dbReference type="ARBA" id="ARBA00007935"/>
    </source>
</evidence>
<dbReference type="RefSeq" id="WP_200773713.1">
    <property type="nucleotide sequence ID" value="NZ_FNNG01000007.1"/>
</dbReference>
<evidence type="ECO:0000313" key="10">
    <source>
        <dbReference type="Proteomes" id="UP000198828"/>
    </source>
</evidence>
<feature type="transmembrane region" description="Helical" evidence="8">
    <location>
        <begin position="130"/>
        <end position="151"/>
    </location>
</feature>
<evidence type="ECO:0000256" key="1">
    <source>
        <dbReference type="ARBA" id="ARBA00004651"/>
    </source>
</evidence>
<dbReference type="FunFam" id="1.10.3470.10:FF:000001">
    <property type="entry name" value="Vitamin B12 ABC transporter permease BtuC"/>
    <property type="match status" value="1"/>
</dbReference>